<gene>
    <name evidence="2" type="ORF">AVDCRST_MAG11-3308</name>
</gene>
<dbReference type="AlphaFoldDB" id="A0A6J4M310"/>
<evidence type="ECO:0000256" key="1">
    <source>
        <dbReference type="SAM" id="SignalP"/>
    </source>
</evidence>
<name>A0A6J4M310_9BACT</name>
<evidence type="ECO:0000313" key="2">
    <source>
        <dbReference type="EMBL" id="CAA9347434.1"/>
    </source>
</evidence>
<reference evidence="2" key="1">
    <citation type="submission" date="2020-02" db="EMBL/GenBank/DDBJ databases">
        <authorList>
            <person name="Meier V. D."/>
        </authorList>
    </citation>
    <scope>NUCLEOTIDE SEQUENCE</scope>
    <source>
        <strain evidence="2">AVDCRST_MAG11</strain>
    </source>
</reference>
<dbReference type="EMBL" id="CADCTU010000721">
    <property type="protein sequence ID" value="CAA9347434.1"/>
    <property type="molecule type" value="Genomic_DNA"/>
</dbReference>
<keyword evidence="1" id="KW-0732">Signal</keyword>
<feature type="chain" id="PRO_5027021874" description="DUF4390 domain-containing protein" evidence="1">
    <location>
        <begin position="24"/>
        <end position="219"/>
    </location>
</feature>
<feature type="signal peptide" evidence="1">
    <location>
        <begin position="1"/>
        <end position="23"/>
    </location>
</feature>
<sequence length="219" mass="24600">MRRPARRLAALAALCLLVTGATADAQGAPALELQLPPAAVQLAEGPLVRGVGVLANRELRDLLRNGFPARLRYRVELWSVGGVFNDLERAVEWNVVVRHDPLDNTYRVARYAGDRVAQLGRYAEFRDAEAAVERMFRAPIAPRRRGRSYYYAASLDVETLSLSDLDEVERWLKGELRPAVRGRRNPGTAVTRGVRTLVVRLLGGESRRYELRSPTFRPR</sequence>
<organism evidence="2">
    <name type="scientific">uncultured Gemmatimonadaceae bacterium</name>
    <dbReference type="NCBI Taxonomy" id="246130"/>
    <lineage>
        <taxon>Bacteria</taxon>
        <taxon>Pseudomonadati</taxon>
        <taxon>Gemmatimonadota</taxon>
        <taxon>Gemmatimonadia</taxon>
        <taxon>Gemmatimonadales</taxon>
        <taxon>Gemmatimonadaceae</taxon>
        <taxon>environmental samples</taxon>
    </lineage>
</organism>
<protein>
    <recommendedName>
        <fullName evidence="3">DUF4390 domain-containing protein</fullName>
    </recommendedName>
</protein>
<accession>A0A6J4M310</accession>
<evidence type="ECO:0008006" key="3">
    <source>
        <dbReference type="Google" id="ProtNLM"/>
    </source>
</evidence>
<proteinExistence type="predicted"/>